<comment type="caution">
    <text evidence="6">The sequence shown here is derived from an EMBL/GenBank/DDBJ whole genome shotgun (WGS) entry which is preliminary data.</text>
</comment>
<dbReference type="OrthoDB" id="133542at2759"/>
<gene>
    <name evidence="6" type="ORF">PR002_g25445</name>
</gene>
<evidence type="ECO:0000256" key="2">
    <source>
        <dbReference type="ARBA" id="ARBA00010400"/>
    </source>
</evidence>
<comment type="subcellular location">
    <subcellularLocation>
        <location evidence="1 5">Secreted</location>
    </subcellularLocation>
</comment>
<evidence type="ECO:0000256" key="3">
    <source>
        <dbReference type="ARBA" id="ARBA00022525"/>
    </source>
</evidence>
<keyword evidence="4" id="KW-0732">Signal</keyword>
<name>A0A6A3I4S9_9STRA</name>
<dbReference type="AlphaFoldDB" id="A0A6A3I4S9"/>
<dbReference type="InterPro" id="IPR031825">
    <property type="entry name" value="RXLR"/>
</dbReference>
<keyword evidence="3 5" id="KW-0964">Secreted</keyword>
<evidence type="ECO:0000256" key="4">
    <source>
        <dbReference type="ARBA" id="ARBA00022729"/>
    </source>
</evidence>
<proteinExistence type="inferred from homology"/>
<evidence type="ECO:0000313" key="7">
    <source>
        <dbReference type="Proteomes" id="UP000435112"/>
    </source>
</evidence>
<sequence length="225" mass="25701">MISALKPSLFPCTGSHGSRRCTTLHRPGASIPCRDQWSVTTWQEYVLPLYCTCNRFSPFDALLNMARSGYAGYGILLLVLLSFLVSCEVASAVDESKISAQGSETRRLLRSDEGAELSKVNEEERAITDLSKNLKTWAKNTHVVKNWQLKKAKDLYMRGASYHAFLKADISPEQLYKALDLKDDMRNAMKFYGNWATLHNNPKYQIWRKYDTFWTDVQNKKMGVV</sequence>
<dbReference type="Pfam" id="PF16810">
    <property type="entry name" value="RXLR"/>
    <property type="match status" value="1"/>
</dbReference>
<comment type="domain">
    <text evidence="5">The RxLR-dEER motif acts to carry the protein into the host cell cytoplasm through binding to cell surface phosphatidylinositol-3-phosphate.</text>
</comment>
<evidence type="ECO:0000256" key="5">
    <source>
        <dbReference type="RuleBase" id="RU367124"/>
    </source>
</evidence>
<dbReference type="Proteomes" id="UP000435112">
    <property type="component" value="Unassembled WGS sequence"/>
</dbReference>
<reference evidence="6 7" key="1">
    <citation type="submission" date="2018-09" db="EMBL/GenBank/DDBJ databases">
        <title>Genomic investigation of the strawberry pathogen Phytophthora fragariae indicates pathogenicity is determined by transcriptional variation in three key races.</title>
        <authorList>
            <person name="Adams T.M."/>
            <person name="Armitage A.D."/>
            <person name="Sobczyk M.K."/>
            <person name="Bates H.J."/>
            <person name="Dunwell J.M."/>
            <person name="Nellist C.F."/>
            <person name="Harrison R.J."/>
        </authorList>
    </citation>
    <scope>NUCLEOTIDE SEQUENCE [LARGE SCALE GENOMIC DNA]</scope>
    <source>
        <strain evidence="6 7">SCRP324</strain>
    </source>
</reference>
<evidence type="ECO:0000256" key="1">
    <source>
        <dbReference type="ARBA" id="ARBA00004613"/>
    </source>
</evidence>
<dbReference type="EMBL" id="QXFU01003366">
    <property type="protein sequence ID" value="KAE8975965.1"/>
    <property type="molecule type" value="Genomic_DNA"/>
</dbReference>
<comment type="similarity">
    <text evidence="2 5">Belongs to the RxLR effector family.</text>
</comment>
<protein>
    <recommendedName>
        <fullName evidence="5">RxLR effector protein</fullName>
    </recommendedName>
</protein>
<organism evidence="6 7">
    <name type="scientific">Phytophthora rubi</name>
    <dbReference type="NCBI Taxonomy" id="129364"/>
    <lineage>
        <taxon>Eukaryota</taxon>
        <taxon>Sar</taxon>
        <taxon>Stramenopiles</taxon>
        <taxon>Oomycota</taxon>
        <taxon>Peronosporomycetes</taxon>
        <taxon>Peronosporales</taxon>
        <taxon>Peronosporaceae</taxon>
        <taxon>Phytophthora</taxon>
    </lineage>
</organism>
<accession>A0A6A3I4S9</accession>
<comment type="function">
    <text evidence="5">Effector that suppresses plant defense responses during pathogen infection.</text>
</comment>
<evidence type="ECO:0000313" key="6">
    <source>
        <dbReference type="EMBL" id="KAE8975965.1"/>
    </source>
</evidence>